<dbReference type="Pfam" id="PF00205">
    <property type="entry name" value="TPP_enzyme_M"/>
    <property type="match status" value="1"/>
</dbReference>
<dbReference type="InterPro" id="IPR029061">
    <property type="entry name" value="THDP-binding"/>
</dbReference>
<feature type="domain" description="Thiamine pyrophosphate enzyme N-terminal TPP-binding" evidence="7">
    <location>
        <begin position="42"/>
        <end position="160"/>
    </location>
</feature>
<dbReference type="CDD" id="cd07035">
    <property type="entry name" value="TPP_PYR_POX_like"/>
    <property type="match status" value="1"/>
</dbReference>
<gene>
    <name evidence="8" type="ORF">ACFHYQ_12875</name>
</gene>
<evidence type="ECO:0000256" key="1">
    <source>
        <dbReference type="ARBA" id="ARBA00007812"/>
    </source>
</evidence>
<evidence type="ECO:0000259" key="6">
    <source>
        <dbReference type="Pfam" id="PF02775"/>
    </source>
</evidence>
<dbReference type="SUPFAM" id="SSF52518">
    <property type="entry name" value="Thiamin diphosphate-binding fold (THDP-binding)"/>
    <property type="match status" value="2"/>
</dbReference>
<dbReference type="Gene3D" id="3.40.50.1220">
    <property type="entry name" value="TPP-binding domain"/>
    <property type="match status" value="1"/>
</dbReference>
<protein>
    <submittedName>
        <fullName evidence="8">Thiamine pyrophosphate-binding protein</fullName>
    </submittedName>
</protein>
<dbReference type="RefSeq" id="WP_394301354.1">
    <property type="nucleotide sequence ID" value="NZ_JBHMQT010000025.1"/>
</dbReference>
<feature type="domain" description="Thiamine pyrophosphate enzyme TPP-binding" evidence="6">
    <location>
        <begin position="425"/>
        <end position="565"/>
    </location>
</feature>
<proteinExistence type="inferred from homology"/>
<dbReference type="Pfam" id="PF02776">
    <property type="entry name" value="TPP_enzyme_N"/>
    <property type="match status" value="1"/>
</dbReference>
<feature type="domain" description="Thiamine pyrophosphate enzyme central" evidence="5">
    <location>
        <begin position="230"/>
        <end position="362"/>
    </location>
</feature>
<dbReference type="InterPro" id="IPR029035">
    <property type="entry name" value="DHS-like_NAD/FAD-binding_dom"/>
</dbReference>
<evidence type="ECO:0000256" key="4">
    <source>
        <dbReference type="SAM" id="MobiDB-lite"/>
    </source>
</evidence>
<dbReference type="InterPro" id="IPR012001">
    <property type="entry name" value="Thiamin_PyroP_enz_TPP-bd_dom"/>
</dbReference>
<feature type="compositionally biased region" description="Basic and acidic residues" evidence="4">
    <location>
        <begin position="1"/>
        <end position="36"/>
    </location>
</feature>
<sequence>MSERSERADEHSSERSERADEHSSERSERADGREGHGGGQWTGGEQIAEALDVLGVRHVFTIASAHNLEILRAIHRRGVTAVVGMRHEQGAVHAADAYARAGGGLGVAVVSTGPGTANAMGGLYEAAFASSRVLLITNQVDSMYLDKGRGYVHEAPNQTDMLRQVCREVILPRRAGDVGEAVLRLARDVLTGRPQPAALEVPVDFQSARGARSPLRPYPVPADPVDGKQVAEAAAALTAARRPLIWAGGGVVSAGASAELVRLAEALGAPVVTSREGRGAIPEDHVLALGAFPTVAPLRDFVESADCVLAVGTRFQMYPTDCWTLKLPENLIHLDVDPGVIGRSYPARLALVGDARIGLAQLAERLPPRRPRDDDYLAEGREAYRRARERISADMGPDHEAICAAIARHLPREAVVVRGTTVPSYVWGMRVLPALEPRTSIRPVAAGIGPGLPFAIGAAAATGGPVVLLQGDGGLMLSVGELASAVQQRSRVIMCLFNDRGYGMLRDIIARSGAGPAQDVDLATPDFVGLATSFGAAAERVSSAAEFETAFAAAVGRDGPTVLEIDMSRLHPLRR</sequence>
<evidence type="ECO:0000259" key="5">
    <source>
        <dbReference type="Pfam" id="PF00205"/>
    </source>
</evidence>
<dbReference type="Gene3D" id="3.40.50.970">
    <property type="match status" value="2"/>
</dbReference>
<dbReference type="SUPFAM" id="SSF52467">
    <property type="entry name" value="DHS-like NAD/FAD-binding domain"/>
    <property type="match status" value="1"/>
</dbReference>
<evidence type="ECO:0000256" key="2">
    <source>
        <dbReference type="ARBA" id="ARBA00023052"/>
    </source>
</evidence>
<dbReference type="PANTHER" id="PTHR18968:SF13">
    <property type="entry name" value="ACETOLACTATE SYNTHASE CATALYTIC SUBUNIT, MITOCHONDRIAL"/>
    <property type="match status" value="1"/>
</dbReference>
<name>A0ABV6U409_9ACTN</name>
<evidence type="ECO:0000256" key="3">
    <source>
        <dbReference type="RuleBase" id="RU362132"/>
    </source>
</evidence>
<evidence type="ECO:0000313" key="8">
    <source>
        <dbReference type="EMBL" id="MFC0863188.1"/>
    </source>
</evidence>
<organism evidence="8 9">
    <name type="scientific">Sphaerimonospora cavernae</name>
    <dbReference type="NCBI Taxonomy" id="1740611"/>
    <lineage>
        <taxon>Bacteria</taxon>
        <taxon>Bacillati</taxon>
        <taxon>Actinomycetota</taxon>
        <taxon>Actinomycetes</taxon>
        <taxon>Streptosporangiales</taxon>
        <taxon>Streptosporangiaceae</taxon>
        <taxon>Sphaerimonospora</taxon>
    </lineage>
</organism>
<dbReference type="InterPro" id="IPR011766">
    <property type="entry name" value="TPP_enzyme_TPP-bd"/>
</dbReference>
<dbReference type="CDD" id="cd00568">
    <property type="entry name" value="TPP_enzymes"/>
    <property type="match status" value="1"/>
</dbReference>
<evidence type="ECO:0000313" key="9">
    <source>
        <dbReference type="Proteomes" id="UP001589870"/>
    </source>
</evidence>
<dbReference type="InterPro" id="IPR045229">
    <property type="entry name" value="TPP_enz"/>
</dbReference>
<feature type="region of interest" description="Disordered" evidence="4">
    <location>
        <begin position="1"/>
        <end position="43"/>
    </location>
</feature>
<keyword evidence="9" id="KW-1185">Reference proteome</keyword>
<dbReference type="PANTHER" id="PTHR18968">
    <property type="entry name" value="THIAMINE PYROPHOSPHATE ENZYMES"/>
    <property type="match status" value="1"/>
</dbReference>
<accession>A0ABV6U409</accession>
<reference evidence="8 9" key="1">
    <citation type="submission" date="2024-09" db="EMBL/GenBank/DDBJ databases">
        <authorList>
            <person name="Sun Q."/>
            <person name="Mori K."/>
        </authorList>
    </citation>
    <scope>NUCLEOTIDE SEQUENCE [LARGE SCALE GENOMIC DNA]</scope>
    <source>
        <strain evidence="8 9">TBRC 1851</strain>
    </source>
</reference>
<evidence type="ECO:0000259" key="7">
    <source>
        <dbReference type="Pfam" id="PF02776"/>
    </source>
</evidence>
<comment type="similarity">
    <text evidence="1 3">Belongs to the TPP enzyme family.</text>
</comment>
<comment type="caution">
    <text evidence="8">The sequence shown here is derived from an EMBL/GenBank/DDBJ whole genome shotgun (WGS) entry which is preliminary data.</text>
</comment>
<dbReference type="EMBL" id="JBHMQT010000025">
    <property type="protein sequence ID" value="MFC0863188.1"/>
    <property type="molecule type" value="Genomic_DNA"/>
</dbReference>
<keyword evidence="2 3" id="KW-0786">Thiamine pyrophosphate</keyword>
<dbReference type="Pfam" id="PF02775">
    <property type="entry name" value="TPP_enzyme_C"/>
    <property type="match status" value="1"/>
</dbReference>
<dbReference type="InterPro" id="IPR012000">
    <property type="entry name" value="Thiamin_PyroP_enz_cen_dom"/>
</dbReference>
<dbReference type="Proteomes" id="UP001589870">
    <property type="component" value="Unassembled WGS sequence"/>
</dbReference>